<dbReference type="InterPro" id="IPR009305">
    <property type="entry name" value="Mpo1-like"/>
</dbReference>
<organism evidence="2 3">
    <name type="scientific">Iodidimonas muriae</name>
    <dbReference type="NCBI Taxonomy" id="261467"/>
    <lineage>
        <taxon>Bacteria</taxon>
        <taxon>Pseudomonadati</taxon>
        <taxon>Pseudomonadota</taxon>
        <taxon>Alphaproteobacteria</taxon>
        <taxon>Iodidimonadales</taxon>
        <taxon>Iodidimonadaceae</taxon>
        <taxon>Iodidimonas</taxon>
    </lineage>
</organism>
<dbReference type="RefSeq" id="WP_150004145.1">
    <property type="nucleotide sequence ID" value="NZ_BMOV01000002.1"/>
</dbReference>
<accession>A0ABQ2L8L0</accession>
<name>A0ABQ2L8L0_9PROT</name>
<keyword evidence="1" id="KW-0812">Transmembrane</keyword>
<feature type="transmembrane region" description="Helical" evidence="1">
    <location>
        <begin position="50"/>
        <end position="69"/>
    </location>
</feature>
<keyword evidence="1" id="KW-1133">Transmembrane helix</keyword>
<dbReference type="Pfam" id="PF06127">
    <property type="entry name" value="Mpo1-like"/>
    <property type="match status" value="1"/>
</dbReference>
<evidence type="ECO:0000256" key="1">
    <source>
        <dbReference type="SAM" id="Phobius"/>
    </source>
</evidence>
<evidence type="ECO:0000313" key="2">
    <source>
        <dbReference type="EMBL" id="GGO06756.1"/>
    </source>
</evidence>
<gene>
    <name evidence="2" type="ORF">GCM10007972_05280</name>
</gene>
<sequence>MSERIETYSEFFLYYLREHARPTTRALHYLAAFSALGVLLYGLIFGPLWIALLMPVAGYGPAWIAHFFIEKNRPATFTYPGWSLISDYVMTALWLTGKLGRWLDKAGVPRKGRMAAQR</sequence>
<feature type="transmembrane region" description="Helical" evidence="1">
    <location>
        <begin position="26"/>
        <end position="44"/>
    </location>
</feature>
<dbReference type="EMBL" id="BMOV01000002">
    <property type="protein sequence ID" value="GGO06756.1"/>
    <property type="molecule type" value="Genomic_DNA"/>
</dbReference>
<dbReference type="PANTHER" id="PTHR34205:SF2">
    <property type="entry name" value="DUF962 DOMAIN-CONTAINING PROTEIN"/>
    <property type="match status" value="1"/>
</dbReference>
<keyword evidence="1" id="KW-0472">Membrane</keyword>
<protein>
    <submittedName>
        <fullName evidence="2">Membrane protein</fullName>
    </submittedName>
</protein>
<keyword evidence="3" id="KW-1185">Reference proteome</keyword>
<evidence type="ECO:0000313" key="3">
    <source>
        <dbReference type="Proteomes" id="UP000602381"/>
    </source>
</evidence>
<dbReference type="PANTHER" id="PTHR34205">
    <property type="entry name" value="TRANSMEMBRANE PROTEIN"/>
    <property type="match status" value="1"/>
</dbReference>
<dbReference type="Proteomes" id="UP000602381">
    <property type="component" value="Unassembled WGS sequence"/>
</dbReference>
<comment type="caution">
    <text evidence="2">The sequence shown here is derived from an EMBL/GenBank/DDBJ whole genome shotgun (WGS) entry which is preliminary data.</text>
</comment>
<reference evidence="3" key="1">
    <citation type="journal article" date="2019" name="Int. J. Syst. Evol. Microbiol.">
        <title>The Global Catalogue of Microorganisms (GCM) 10K type strain sequencing project: providing services to taxonomists for standard genome sequencing and annotation.</title>
        <authorList>
            <consortium name="The Broad Institute Genomics Platform"/>
            <consortium name="The Broad Institute Genome Sequencing Center for Infectious Disease"/>
            <person name="Wu L."/>
            <person name="Ma J."/>
        </authorList>
    </citation>
    <scope>NUCLEOTIDE SEQUENCE [LARGE SCALE GENOMIC DNA]</scope>
    <source>
        <strain evidence="3">JCM 17843</strain>
    </source>
</reference>
<proteinExistence type="predicted"/>